<gene>
    <name evidence="2" type="ORF">NOI20_01025</name>
</gene>
<protein>
    <submittedName>
        <fullName evidence="2">Uncharacterized protein</fullName>
    </submittedName>
</protein>
<evidence type="ECO:0000313" key="3">
    <source>
        <dbReference type="Proteomes" id="UP001227162"/>
    </source>
</evidence>
<comment type="caution">
    <text evidence="2">The sequence shown here is derived from an EMBL/GenBank/DDBJ whole genome shotgun (WGS) entry which is preliminary data.</text>
</comment>
<name>A0AAJ1U3S3_9RHOB</name>
<reference evidence="2" key="1">
    <citation type="submission" date="2022-07" db="EMBL/GenBank/DDBJ databases">
        <authorList>
            <person name="Otstavnykh N."/>
            <person name="Isaeva M."/>
            <person name="Bystritskaya E."/>
        </authorList>
    </citation>
    <scope>NUCLEOTIDE SEQUENCE</scope>
    <source>
        <strain evidence="2">10Alg 79</strain>
    </source>
</reference>
<proteinExistence type="predicted"/>
<reference evidence="2" key="2">
    <citation type="submission" date="2023-04" db="EMBL/GenBank/DDBJ databases">
        <title>'Rhodoalgimonas zhirmunskyi' gen. nov., isolated from a red alga.</title>
        <authorList>
            <person name="Nedashkovskaya O.I."/>
            <person name="Otstavnykh N.Y."/>
            <person name="Bystritskaya E.P."/>
            <person name="Balabanova L.A."/>
            <person name="Isaeva M.P."/>
        </authorList>
    </citation>
    <scope>NUCLEOTIDE SEQUENCE</scope>
    <source>
        <strain evidence="2">10Alg 79</strain>
    </source>
</reference>
<accession>A0AAJ1U3S3</accession>
<dbReference type="RefSeq" id="WP_317624311.1">
    <property type="nucleotide sequence ID" value="NZ_JANFFA010000001.1"/>
</dbReference>
<dbReference type="Proteomes" id="UP001227162">
    <property type="component" value="Unassembled WGS sequence"/>
</dbReference>
<feature type="signal peptide" evidence="1">
    <location>
        <begin position="1"/>
        <end position="30"/>
    </location>
</feature>
<keyword evidence="1" id="KW-0732">Signal</keyword>
<dbReference type="PROSITE" id="PS51257">
    <property type="entry name" value="PROKAR_LIPOPROTEIN"/>
    <property type="match status" value="1"/>
</dbReference>
<keyword evidence="3" id="KW-1185">Reference proteome</keyword>
<dbReference type="EMBL" id="JANFFA010000001">
    <property type="protein sequence ID" value="MDQ2092690.1"/>
    <property type="molecule type" value="Genomic_DNA"/>
</dbReference>
<feature type="chain" id="PRO_5042587986" evidence="1">
    <location>
        <begin position="31"/>
        <end position="194"/>
    </location>
</feature>
<dbReference type="AlphaFoldDB" id="A0AAJ1U3S3"/>
<sequence>MTRRRTVTALAFGFSTALSCAFGPAAPAFAQSAAPSTCPWADDGDFANALANSRWRLSSPTGYRIDGATLNMQKTPITFDLEIDALLRNATVDGIPVTPRLRLKQKSDRVTIKLGRNRVTFATPSVTGSPCADAGLSMLSATGPTRIDGRSATLTLELWPATATRLAGIVRVERLDAFDRLQALYQPVEAELAQ</sequence>
<evidence type="ECO:0000313" key="2">
    <source>
        <dbReference type="EMBL" id="MDQ2092690.1"/>
    </source>
</evidence>
<organism evidence="2 3">
    <name type="scientific">Rhodalgimonas zhirmunskyi</name>
    <dbReference type="NCBI Taxonomy" id="2964767"/>
    <lineage>
        <taxon>Bacteria</taxon>
        <taxon>Pseudomonadati</taxon>
        <taxon>Pseudomonadota</taxon>
        <taxon>Alphaproteobacteria</taxon>
        <taxon>Rhodobacterales</taxon>
        <taxon>Roseobacteraceae</taxon>
        <taxon>Rhodalgimonas</taxon>
    </lineage>
</organism>
<evidence type="ECO:0000256" key="1">
    <source>
        <dbReference type="SAM" id="SignalP"/>
    </source>
</evidence>